<dbReference type="CDD" id="cd00146">
    <property type="entry name" value="PKD"/>
    <property type="match status" value="1"/>
</dbReference>
<name>A0ABQ0F9B4_APOSI</name>
<dbReference type="InterPro" id="IPR000601">
    <property type="entry name" value="PKD_dom"/>
</dbReference>
<keyword evidence="6" id="KW-0677">Repeat</keyword>
<evidence type="ECO:0000256" key="4">
    <source>
        <dbReference type="ARBA" id="ARBA00022475"/>
    </source>
</evidence>
<dbReference type="Proteomes" id="UP001623349">
    <property type="component" value="Unassembled WGS sequence"/>
</dbReference>
<evidence type="ECO:0000259" key="15">
    <source>
        <dbReference type="PROSITE" id="PS50093"/>
    </source>
</evidence>
<feature type="compositionally biased region" description="Basic and acidic residues" evidence="13">
    <location>
        <begin position="1136"/>
        <end position="1149"/>
    </location>
</feature>
<evidence type="ECO:0000313" key="20">
    <source>
        <dbReference type="Proteomes" id="UP001623349"/>
    </source>
</evidence>
<dbReference type="InterPro" id="IPR046791">
    <property type="entry name" value="Polycystin_dom"/>
</dbReference>
<dbReference type="InterPro" id="IPR001024">
    <property type="entry name" value="PLAT/LH2_dom"/>
</dbReference>
<feature type="region of interest" description="Disordered" evidence="13">
    <location>
        <begin position="1136"/>
        <end position="1165"/>
    </location>
</feature>
<comment type="caution">
    <text evidence="19">The sequence shown here is derived from an EMBL/GenBank/DDBJ whole genome shotgun (WGS) entry which is preliminary data.</text>
</comment>
<reference evidence="19 20" key="1">
    <citation type="submission" date="2024-08" db="EMBL/GenBank/DDBJ databases">
        <title>The draft genome of Apodemus speciosus.</title>
        <authorList>
            <person name="Nabeshima K."/>
            <person name="Suzuki S."/>
            <person name="Onuma M."/>
        </authorList>
    </citation>
    <scope>NUCLEOTIDE SEQUENCE [LARGE SCALE GENOMIC DNA]</scope>
    <source>
        <strain evidence="19">IB14-021</strain>
    </source>
</reference>
<organism evidence="19 20">
    <name type="scientific">Apodemus speciosus</name>
    <name type="common">Large Japanese field mouse</name>
    <dbReference type="NCBI Taxonomy" id="105296"/>
    <lineage>
        <taxon>Eukaryota</taxon>
        <taxon>Metazoa</taxon>
        <taxon>Chordata</taxon>
        <taxon>Craniata</taxon>
        <taxon>Vertebrata</taxon>
        <taxon>Euteleostomi</taxon>
        <taxon>Mammalia</taxon>
        <taxon>Eutheria</taxon>
        <taxon>Euarchontoglires</taxon>
        <taxon>Glires</taxon>
        <taxon>Rodentia</taxon>
        <taxon>Myomorpha</taxon>
        <taxon>Muroidea</taxon>
        <taxon>Muridae</taxon>
        <taxon>Murinae</taxon>
        <taxon>Apodemus</taxon>
    </lineage>
</organism>
<comment type="similarity">
    <text evidence="3">Belongs to the polycystin family.</text>
</comment>
<dbReference type="SMART" id="SM00089">
    <property type="entry name" value="PKD"/>
    <property type="match status" value="1"/>
</dbReference>
<dbReference type="SUPFAM" id="SSF49723">
    <property type="entry name" value="Lipase/lipooxygenase domain (PLAT/LH2 domain)"/>
    <property type="match status" value="1"/>
</dbReference>
<keyword evidence="7 14" id="KW-1133">Transmembrane helix</keyword>
<feature type="region of interest" description="Disordered" evidence="13">
    <location>
        <begin position="2086"/>
        <end position="2115"/>
    </location>
</feature>
<evidence type="ECO:0000256" key="12">
    <source>
        <dbReference type="PROSITE-ProRule" id="PRU00152"/>
    </source>
</evidence>
<evidence type="ECO:0000259" key="17">
    <source>
        <dbReference type="PROSITE" id="PS50221"/>
    </source>
</evidence>
<feature type="region of interest" description="Disordered" evidence="13">
    <location>
        <begin position="332"/>
        <end position="355"/>
    </location>
</feature>
<evidence type="ECO:0000256" key="14">
    <source>
        <dbReference type="SAM" id="Phobius"/>
    </source>
</evidence>
<gene>
    <name evidence="19" type="ORF">APTSU1_001104200</name>
</gene>
<feature type="domain" description="GAIN-B" evidence="17">
    <location>
        <begin position="1613"/>
        <end position="1760"/>
    </location>
</feature>
<feature type="region of interest" description="Disordered" evidence="13">
    <location>
        <begin position="2424"/>
        <end position="2474"/>
    </location>
</feature>
<keyword evidence="11" id="KW-0966">Cell projection</keyword>
<comment type="caution">
    <text evidence="12">Lacks conserved residue(s) required for the propagation of feature annotation.</text>
</comment>
<dbReference type="PROSITE" id="PS51111">
    <property type="entry name" value="REJ"/>
    <property type="match status" value="2"/>
</dbReference>
<dbReference type="Pfam" id="PF04005">
    <property type="entry name" value="Hus1"/>
    <property type="match status" value="1"/>
</dbReference>
<evidence type="ECO:0000256" key="3">
    <source>
        <dbReference type="ARBA" id="ARBA00007200"/>
    </source>
</evidence>
<dbReference type="InterPro" id="IPR057244">
    <property type="entry name" value="GAIN_B"/>
</dbReference>
<dbReference type="PROSITE" id="PS50093">
    <property type="entry name" value="PKD"/>
    <property type="match status" value="1"/>
</dbReference>
<dbReference type="InterPro" id="IPR014010">
    <property type="entry name" value="REJ_dom"/>
</dbReference>
<feature type="region of interest" description="Disordered" evidence="13">
    <location>
        <begin position="1021"/>
        <end position="1051"/>
    </location>
</feature>
<feature type="transmembrane region" description="Helical" evidence="14">
    <location>
        <begin position="2744"/>
        <end position="2767"/>
    </location>
</feature>
<keyword evidence="20" id="KW-1185">Reference proteome</keyword>
<evidence type="ECO:0000256" key="9">
    <source>
        <dbReference type="ARBA" id="ARBA00023136"/>
    </source>
</evidence>
<evidence type="ECO:0000256" key="5">
    <source>
        <dbReference type="ARBA" id="ARBA00022692"/>
    </source>
</evidence>
<dbReference type="Pfam" id="PF00801">
    <property type="entry name" value="PKD"/>
    <property type="match status" value="1"/>
</dbReference>
<keyword evidence="5 14" id="KW-0812">Transmembrane</keyword>
<dbReference type="Gene3D" id="2.60.60.20">
    <property type="entry name" value="PLAT/LH2 domain"/>
    <property type="match status" value="1"/>
</dbReference>
<proteinExistence type="inferred from homology"/>
<keyword evidence="10" id="KW-1015">Disulfide bond</keyword>
<feature type="region of interest" description="Disordered" evidence="13">
    <location>
        <begin position="2318"/>
        <end position="2381"/>
    </location>
</feature>
<dbReference type="InterPro" id="IPR002859">
    <property type="entry name" value="PKD/REJ-like"/>
</dbReference>
<dbReference type="InterPro" id="IPR013783">
    <property type="entry name" value="Ig-like_fold"/>
</dbReference>
<feature type="compositionally biased region" description="Low complexity" evidence="13">
    <location>
        <begin position="1023"/>
        <end position="1040"/>
    </location>
</feature>
<feature type="domain" description="PLAT" evidence="16">
    <location>
        <begin position="1854"/>
        <end position="1971"/>
    </location>
</feature>
<dbReference type="PANTHER" id="PTHR46730:SF4">
    <property type="entry name" value="POLYCYSTIC KIDNEY DISEASE PROTEIN 1-LIKE 1"/>
    <property type="match status" value="1"/>
</dbReference>
<dbReference type="Pfam" id="PF20519">
    <property type="entry name" value="Polycystin_dom"/>
    <property type="match status" value="1"/>
</dbReference>
<dbReference type="Pfam" id="PF01477">
    <property type="entry name" value="PLAT"/>
    <property type="match status" value="1"/>
</dbReference>
<dbReference type="Gene3D" id="2.60.40.10">
    <property type="entry name" value="Immunoglobulins"/>
    <property type="match status" value="1"/>
</dbReference>
<evidence type="ECO:0000256" key="8">
    <source>
        <dbReference type="ARBA" id="ARBA00023069"/>
    </source>
</evidence>
<protein>
    <submittedName>
        <fullName evidence="19">Polycystic kidney disease protein 1-like 1</fullName>
    </submittedName>
</protein>
<evidence type="ECO:0000259" key="18">
    <source>
        <dbReference type="PROSITE" id="PS51111"/>
    </source>
</evidence>
<evidence type="ECO:0000256" key="11">
    <source>
        <dbReference type="ARBA" id="ARBA00023273"/>
    </source>
</evidence>
<evidence type="ECO:0000256" key="2">
    <source>
        <dbReference type="ARBA" id="ARBA00004651"/>
    </source>
</evidence>
<accession>A0ABQ0F9B4</accession>
<evidence type="ECO:0000256" key="7">
    <source>
        <dbReference type="ARBA" id="ARBA00022989"/>
    </source>
</evidence>
<dbReference type="Gene3D" id="3.70.10.10">
    <property type="match status" value="1"/>
</dbReference>
<dbReference type="Pfam" id="PF02010">
    <property type="entry name" value="REJ"/>
    <property type="match status" value="2"/>
</dbReference>
<evidence type="ECO:0000259" key="16">
    <source>
        <dbReference type="PROSITE" id="PS50095"/>
    </source>
</evidence>
<keyword evidence="9 14" id="KW-0472">Membrane</keyword>
<evidence type="ECO:0000256" key="1">
    <source>
        <dbReference type="ARBA" id="ARBA00004138"/>
    </source>
</evidence>
<dbReference type="SUPFAM" id="SSF49299">
    <property type="entry name" value="PKD domain"/>
    <property type="match status" value="1"/>
</dbReference>
<dbReference type="PROSITE" id="PS50095">
    <property type="entry name" value="PLAT"/>
    <property type="match status" value="1"/>
</dbReference>
<feature type="domain" description="PKD" evidence="15">
    <location>
        <begin position="643"/>
        <end position="695"/>
    </location>
</feature>
<evidence type="ECO:0000256" key="10">
    <source>
        <dbReference type="ARBA" id="ARBA00023157"/>
    </source>
</evidence>
<dbReference type="InterPro" id="IPR007150">
    <property type="entry name" value="HUS1/Mec3"/>
</dbReference>
<evidence type="ECO:0000256" key="6">
    <source>
        <dbReference type="ARBA" id="ARBA00022737"/>
    </source>
</evidence>
<evidence type="ECO:0000256" key="13">
    <source>
        <dbReference type="SAM" id="MobiDB-lite"/>
    </source>
</evidence>
<feature type="compositionally biased region" description="Basic and acidic residues" evidence="13">
    <location>
        <begin position="2324"/>
        <end position="2336"/>
    </location>
</feature>
<dbReference type="EMBL" id="BAAFST010000011">
    <property type="protein sequence ID" value="GAB1295807.1"/>
    <property type="molecule type" value="Genomic_DNA"/>
</dbReference>
<dbReference type="InterPro" id="IPR022409">
    <property type="entry name" value="PKD/Chitinase_dom"/>
</dbReference>
<sequence length="2873" mass="315394">MKFRAKIVDLACLNHFTRVSNMIAKLAKTCTLRISPEKLNFILCDKLASGGVSMWCELEQENFFSEFQMEGVSEENNAIYLELTSENLSRALKTAQNSRALKIKLTNKHFPCLTVSVELLSSSSSSRIVVHDIPIKIIPRRLWKDLQEPSVPDSDSQYLFTSLEDDEECCGKDEKHQQSTWTVNRVPEPPKRSVIEANLKGELNLKIETELVCVTTHFKDLENPLLPSDSVSQSRHPEHMAKVQVDIRKLLQFLAGQQVTPTKAVCNIDQKRGFQLVCSVSSSAETPAGAGEKECLRFRSCSLRAFCSGVLAGIQANLELCVSDEQDTCPSYAPKGTARDPESQTPSSPAPWDKNVLNASSEGRLSFVNREPQAPPDLDEATSRGVSSAAAPCILKKEVFCCDGQGPLCSEEDLAKMLLLSFSDPPPGISHTCNLSASWYHPESSSPLTQHPPGAILVTQPDNAGHFAICCFPETDAQAPPALGIRVHVASGTALCLLLDFGDNYGAEMRLCTMAGASTMTGYHQYRKEGVYKLKAIVCDFHGAEELGPYYVDIGHRNVSVFMNSSSIYDSEALLFADSLPEQKAVSFAWYHVKVKATSRMGSVVSEPHLIRVQKRIMANRLVSTASALVNANVSFECRLNFGTDVAYLWNFGDNTVELGSGSSSHVYSREGEFTVEVLAFNNVSSATLRKQLFIVQEPCQPPPVKNMGPTKVQAFEDFDFRQFYFQVKGVQPDTWEGKLQAELCQNAISNGSAASTGYLGSQQPQSAVDFKEGIWRSQPLRLGVTFEAAVLCNISQGISYTWSFVGAEATAVTLPAAVNTRRQTIVIPSYTLECGNYTAIAKVQIKGTVVYSNYCVGVEVRARAPVSVISEGTHIFISKATSTSIILRGSQSYDPDNPGAALRFVHISWVSFRDISVNWNEEVSLQAVCEDCGDVPDLTYSWDLFLVNATEKSAMEGSRMLRSAADAVGQLGASALRASLKSSESDLPSNLRASLTPQSLEPSPMPLGWTSLSNLGSVPAESSAGGHHVSAAGAASGSGEPVEGYSSLSPAPSSLAGEALLLSSPEGSWPSPSSSADFDDFEAYYSDIEEAIPSLGRQPGDYLSIVPVRRALHPGSLCTSPPGFTVPVPDIKDTYESPREFSNRERTSTRFQEAGPSLSAEESASYGDNLLGPFLHTGRAKPTLMIDWPKALVSQDVFHGYTTSGIMGPAVTIKPFSLSSGETYVLQASVVTGTLSWNLLLWAPPLSSCCYHTIISSKHVLLGKAQLYLTVNQAPQDMSCQVRPHHGTEAYTIFSVFCMSGKPDFHYEFRYQIGNTSSHTLYHGQDNQYYFLLPAGDSSDNYKVIVSTEITDGQGSKVQPCTVAVTVLPRYHEKRLPGQGPSKYNSTLETMMDSIHILRDLISFPNKLSLTSAMCIFKYAQMFLAQGQFSRWMLVNKKLGVEFVLLISGVWEAAKEDSRDGDYLQDEGMKIISDMLLACLSDEHQIRISTGQMEFQTLLHHSPQSSIQNLGFVRVHFPSDLALHGTTQEATHSPCYITQLMFFMKSPYARGQAPGKVGGVMIPRLYSCKSRRPILRGRLETAVTMEFTEEDHLHKRNPAMFVLLRDEVNVHRFTGLSENPQESLQILIEFSKPVTRAFPIMLLLFSEKATPSDFLVKHVYFWDEQTVQLYVPAAPWKGANVGYLSLLDADYDRKPPNKYLAGAVNYTVRFQWIQCVFWDKAEWRSEGPYPQPGTSPEKVNCSYRHLAPVSVLRRKLNATFENTKLYFTYAQYLVDYLVDLIRSILGTVSISVKERHDHETLINHPHSLLPCAFGVFFLVLYGFLVRKSRCVDRHEKKNPGCIFLEEDTPPGYQLYAVVIDTGFRSPARFTSKVFIVLCGESGCSETKELCCPEKPLFGRNSRHTFILSTPNRLGRLQKIRLWHDSSGPSPCWFISHVMVKELCSGQAWFFSAQCWLAVSKWDGHVLRDFFCLNHGLSFRKLFYSKFTEYLEDFHIWFSLYSHPPSSGYPPTQRLGVSFCLLCVYSCLTALVTAGGQDQGRPLEVGPTALTLESFSLALQCTLLACPAAQLLSLLFRCSKEARGTLRASPPWPLRGVKTEVPQGPDPSGRADLRQPSPMNSWILVPMLRAAVHSAPQLTAPVASHPTSDLLPGTDGAWRMAAGCSGMACSPFPLEACRDTHLALREKSHYSPPSSQAPSSGFEELGRQQSRVCLLWSSSVAWAISGSASLACSLGTGYLGYRVCAGAVYVVAAPAASLSGLLCIHHSAAHGFDSDICLAALAFAWKWKHDSEFFAESLRDATKGLDLELEERSRARIPLSPISHRPDSAEEAERRFGCPATRTPPALGSDAIQGQAQSDQGETEEREPHVGRPEPGVLGGQWHLIGPAIIKQLKVSGGTACTPPRPFSEPVEDALPMHSRDLDLENRNVTPGGPETCGVKKESHTRSLGRTRLSLSPGSPEGGMLGRPSSQGIGRHDTHAALTALRASRWIDHSTRAVAVHVTLYNPPTRLFTSVTLGAECLPTGGLVPSFLVESFSIFYSDSALKYPLMLSETAVPGTQHDPPLFPALGDSNQGLPQLLEKTKTLAGVSLTVGVALAYYATSGHLTTLAENITDQFHEGLYQKFVDVSLMVSWNQGTVLPGNPPVPLDVEMCSSPQLSERHDTLLSGDLFPSLQSLGTIELVGALLLAACSHLCWFLLFTGTLSRDTPAEAFPGLLHRFPGRSKKDSWHSRLEFDHGAVHCHYGTLFLLLAALGFGMLRATLLTVFQNRKTFHRKSLVTLKDIAVYTRHEALTLLGLETTPLGEIEVATDHKYYLDEFSSLLDELLMKIDGLSDSLELSILEKRALESRAGDSCSVGISEDQATGGIWFFGC</sequence>
<feature type="domain" description="REJ" evidence="18">
    <location>
        <begin position="1387"/>
        <end position="1598"/>
    </location>
</feature>
<evidence type="ECO:0000313" key="19">
    <source>
        <dbReference type="EMBL" id="GAB1295807.1"/>
    </source>
</evidence>
<keyword evidence="4" id="KW-1003">Cell membrane</keyword>
<dbReference type="InterPro" id="IPR035986">
    <property type="entry name" value="PKD_dom_sf"/>
</dbReference>
<feature type="domain" description="REJ" evidence="18">
    <location>
        <begin position="760"/>
        <end position="1373"/>
    </location>
</feature>
<dbReference type="InterPro" id="IPR036392">
    <property type="entry name" value="PLAT/LH2_dom_sf"/>
</dbReference>
<keyword evidence="8" id="KW-0969">Cilium</keyword>
<dbReference type="PANTHER" id="PTHR46730">
    <property type="entry name" value="POLYCYSTIN-1"/>
    <property type="match status" value="1"/>
</dbReference>
<comment type="subcellular location">
    <subcellularLocation>
        <location evidence="2">Cell membrane</location>
        <topology evidence="2">Multi-pass membrane protein</topology>
    </subcellularLocation>
    <subcellularLocation>
        <location evidence="1">Cell projection</location>
        <location evidence="1">Cilium</location>
    </subcellularLocation>
</comment>
<dbReference type="PROSITE" id="PS50221">
    <property type="entry name" value="GAIN_B"/>
    <property type="match status" value="1"/>
</dbReference>